<evidence type="ECO:0000313" key="2">
    <source>
        <dbReference type="EMBL" id="VDO47516.1"/>
    </source>
</evidence>
<dbReference type="EMBL" id="UZAG01020674">
    <property type="protein sequence ID" value="VDO47516.1"/>
    <property type="molecule type" value="Genomic_DNA"/>
</dbReference>
<proteinExistence type="predicted"/>
<sequence length="105" mass="12349">MLCLFCYSILFQIMLKGIWSVGVRVRSRTLIISNLIRTLYSTGIEHAKTMKEIGMKKKVNSEEYKCSDYFNFQKYSYCDIEAEVIPKRMPQPSNKNPDEERKVKP</sequence>
<dbReference type="AlphaFoldDB" id="A0A0R3R7I4"/>
<dbReference type="Pfam" id="PF15880">
    <property type="entry name" value="NDUFV3"/>
    <property type="match status" value="1"/>
</dbReference>
<dbReference type="InterPro" id="IPR026193">
    <property type="entry name" value="NDUFV3"/>
</dbReference>
<reference evidence="2 3" key="2">
    <citation type="submission" date="2018-11" db="EMBL/GenBank/DDBJ databases">
        <authorList>
            <consortium name="Pathogen Informatics"/>
        </authorList>
    </citation>
    <scope>NUCLEOTIDE SEQUENCE [LARGE SCALE GENOMIC DNA]</scope>
</reference>
<accession>A0A0R3R7I4</accession>
<keyword evidence="1" id="KW-0732">Signal</keyword>
<evidence type="ECO:0000313" key="4">
    <source>
        <dbReference type="WBParaSite" id="BTMF_0001598601-mRNA-1"/>
    </source>
</evidence>
<protein>
    <submittedName>
        <fullName evidence="4">NADH dehydrogenase [ubiquinone] flavoprotein 3, mitochondrial</fullName>
    </submittedName>
</protein>
<organism evidence="4">
    <name type="scientific">Brugia timori</name>
    <dbReference type="NCBI Taxonomy" id="42155"/>
    <lineage>
        <taxon>Eukaryota</taxon>
        <taxon>Metazoa</taxon>
        <taxon>Ecdysozoa</taxon>
        <taxon>Nematoda</taxon>
        <taxon>Chromadorea</taxon>
        <taxon>Rhabditida</taxon>
        <taxon>Spirurina</taxon>
        <taxon>Spiruromorpha</taxon>
        <taxon>Filarioidea</taxon>
        <taxon>Onchocercidae</taxon>
        <taxon>Brugia</taxon>
    </lineage>
</organism>
<evidence type="ECO:0000256" key="1">
    <source>
        <dbReference type="SAM" id="SignalP"/>
    </source>
</evidence>
<evidence type="ECO:0000313" key="3">
    <source>
        <dbReference type="Proteomes" id="UP000280834"/>
    </source>
</evidence>
<feature type="signal peptide" evidence="1">
    <location>
        <begin position="1"/>
        <end position="20"/>
    </location>
</feature>
<keyword evidence="3" id="KW-1185">Reference proteome</keyword>
<name>A0A0R3R7I4_9BILA</name>
<dbReference type="STRING" id="42155.A0A0R3R7I4"/>
<reference evidence="4" key="1">
    <citation type="submission" date="2017-02" db="UniProtKB">
        <authorList>
            <consortium name="WormBaseParasite"/>
        </authorList>
    </citation>
    <scope>IDENTIFICATION</scope>
</reference>
<dbReference type="GO" id="GO:0045271">
    <property type="term" value="C:respiratory chain complex I"/>
    <property type="evidence" value="ECO:0007669"/>
    <property type="project" value="InterPro"/>
</dbReference>
<feature type="chain" id="PRO_5043131086" evidence="1">
    <location>
        <begin position="21"/>
        <end position="105"/>
    </location>
</feature>
<gene>
    <name evidence="2" type="ORF">BTMF_LOCUS13975</name>
</gene>
<dbReference type="WBParaSite" id="BTMF_0001598601-mRNA-1">
    <property type="protein sequence ID" value="BTMF_0001598601-mRNA-1"/>
    <property type="gene ID" value="BTMF_0001598601"/>
</dbReference>
<dbReference type="GO" id="GO:0005739">
    <property type="term" value="C:mitochondrion"/>
    <property type="evidence" value="ECO:0007669"/>
    <property type="project" value="InterPro"/>
</dbReference>
<dbReference type="Proteomes" id="UP000280834">
    <property type="component" value="Unassembled WGS sequence"/>
</dbReference>